<dbReference type="PANTHER" id="PTHR24304">
    <property type="entry name" value="CYTOCHROME P450 FAMILY 7"/>
    <property type="match status" value="1"/>
</dbReference>
<dbReference type="GO" id="GO:0008395">
    <property type="term" value="F:steroid hydroxylase activity"/>
    <property type="evidence" value="ECO:0007669"/>
    <property type="project" value="TreeGrafter"/>
</dbReference>
<keyword evidence="2" id="KW-0349">Heme</keyword>
<dbReference type="EMBL" id="JH658008">
    <property type="protein sequence ID" value="EXM15909.1"/>
    <property type="molecule type" value="Genomic_DNA"/>
</dbReference>
<keyword evidence="4" id="KW-0408">Iron</keyword>
<evidence type="ECO:0000256" key="2">
    <source>
        <dbReference type="ARBA" id="ARBA00022617"/>
    </source>
</evidence>
<evidence type="ECO:0000256" key="3">
    <source>
        <dbReference type="ARBA" id="ARBA00022723"/>
    </source>
</evidence>
<organism evidence="6">
    <name type="scientific">Fusarium oxysporum f. sp. vasinfectum 25433</name>
    <dbReference type="NCBI Taxonomy" id="1089449"/>
    <lineage>
        <taxon>Eukaryota</taxon>
        <taxon>Fungi</taxon>
        <taxon>Dikarya</taxon>
        <taxon>Ascomycota</taxon>
        <taxon>Pezizomycotina</taxon>
        <taxon>Sordariomycetes</taxon>
        <taxon>Hypocreomycetidae</taxon>
        <taxon>Hypocreales</taxon>
        <taxon>Nectriaceae</taxon>
        <taxon>Fusarium</taxon>
        <taxon>Fusarium oxysporum species complex</taxon>
    </lineage>
</organism>
<gene>
    <name evidence="6" type="ORF">FOTG_15760</name>
</gene>
<evidence type="ECO:0000313" key="6">
    <source>
        <dbReference type="EMBL" id="EXM15909.1"/>
    </source>
</evidence>
<dbReference type="Gene3D" id="1.10.630.10">
    <property type="entry name" value="Cytochrome P450"/>
    <property type="match status" value="1"/>
</dbReference>
<feature type="compositionally biased region" description="Basic residues" evidence="5">
    <location>
        <begin position="380"/>
        <end position="392"/>
    </location>
</feature>
<dbReference type="AlphaFoldDB" id="X0KQM6"/>
<dbReference type="CDD" id="cd11040">
    <property type="entry name" value="CYP7_CYP8-like"/>
    <property type="match status" value="1"/>
</dbReference>
<accession>X0KQM6</accession>
<dbReference type="SUPFAM" id="SSF48264">
    <property type="entry name" value="Cytochrome P450"/>
    <property type="match status" value="1"/>
</dbReference>
<dbReference type="InterPro" id="IPR036396">
    <property type="entry name" value="Cyt_P450_sf"/>
</dbReference>
<dbReference type="HOGENOM" id="CLU_018012_2_0_1"/>
<evidence type="ECO:0000256" key="1">
    <source>
        <dbReference type="ARBA" id="ARBA00010617"/>
    </source>
</evidence>
<proteinExistence type="inferred from homology"/>
<dbReference type="InterPro" id="IPR050529">
    <property type="entry name" value="CYP450_sterol_14alpha_dmase"/>
</dbReference>
<feature type="region of interest" description="Disordered" evidence="5">
    <location>
        <begin position="443"/>
        <end position="462"/>
    </location>
</feature>
<name>X0KQM6_FUSOX</name>
<feature type="region of interest" description="Disordered" evidence="5">
    <location>
        <begin position="370"/>
        <end position="392"/>
    </location>
</feature>
<dbReference type="Proteomes" id="UP000030701">
    <property type="component" value="Unassembled WGS sequence"/>
</dbReference>
<dbReference type="GO" id="GO:0005506">
    <property type="term" value="F:iron ion binding"/>
    <property type="evidence" value="ECO:0007669"/>
    <property type="project" value="InterPro"/>
</dbReference>
<dbReference type="OrthoDB" id="3366823at2759"/>
<reference evidence="6" key="2">
    <citation type="submission" date="2012-05" db="EMBL/GenBank/DDBJ databases">
        <title>The Genome Annotation of Fusarium oxysporum Cotton.</title>
        <authorList>
            <consortium name="The Broad Institute Genomics Platform"/>
            <person name="Ma L.-J."/>
            <person name="Corby-Kistler H."/>
            <person name="Broz K."/>
            <person name="Gale L.R."/>
            <person name="Jonkers W."/>
            <person name="O'Donnell K."/>
            <person name="Ploetz R."/>
            <person name="Steinberg C."/>
            <person name="Schwartz D.C."/>
            <person name="VanEtten H."/>
            <person name="Zhou S."/>
            <person name="Young S.K."/>
            <person name="Zeng Q."/>
            <person name="Gargeya S."/>
            <person name="Fitzgerald M."/>
            <person name="Abouelleil A."/>
            <person name="Alvarado L."/>
            <person name="Chapman S.B."/>
            <person name="Gainer-Dewar J."/>
            <person name="Goldberg J."/>
            <person name="Griggs A."/>
            <person name="Gujja S."/>
            <person name="Hansen M."/>
            <person name="Howarth C."/>
            <person name="Imamovic A."/>
            <person name="Ireland A."/>
            <person name="Larimer J."/>
            <person name="McCowan C."/>
            <person name="Murphy C."/>
            <person name="Pearson M."/>
            <person name="Poon T.W."/>
            <person name="Priest M."/>
            <person name="Roberts A."/>
            <person name="Saif S."/>
            <person name="Shea T."/>
            <person name="Sykes S."/>
            <person name="Wortman J."/>
            <person name="Nusbaum C."/>
            <person name="Birren B."/>
        </authorList>
    </citation>
    <scope>NUCLEOTIDE SEQUENCE</scope>
    <source>
        <strain evidence="6">25433</strain>
    </source>
</reference>
<dbReference type="InterPro" id="IPR001128">
    <property type="entry name" value="Cyt_P450"/>
</dbReference>
<evidence type="ECO:0008006" key="7">
    <source>
        <dbReference type="Google" id="ProtNLM"/>
    </source>
</evidence>
<comment type="similarity">
    <text evidence="1">Belongs to the cytochrome P450 family.</text>
</comment>
<protein>
    <recommendedName>
        <fullName evidence="7">Cholesterol 7-alpha-monooxygenase</fullName>
    </recommendedName>
</protein>
<dbReference type="PANTHER" id="PTHR24304:SF2">
    <property type="entry name" value="24-HYDROXYCHOLESTEROL 7-ALPHA-HYDROXYLASE"/>
    <property type="match status" value="1"/>
</dbReference>
<reference evidence="6" key="1">
    <citation type="submission" date="2011-11" db="EMBL/GenBank/DDBJ databases">
        <title>The Genome Sequence of Fusarium oxysporum Cotton.</title>
        <authorList>
            <consortium name="The Broad Institute Genome Sequencing Platform"/>
            <person name="Ma L.-J."/>
            <person name="Gale L.R."/>
            <person name="Schwartz D.C."/>
            <person name="Zhou S."/>
            <person name="Corby-Kistler H."/>
            <person name="Young S.K."/>
            <person name="Zeng Q."/>
            <person name="Gargeya S."/>
            <person name="Fitzgerald M."/>
            <person name="Haas B."/>
            <person name="Abouelleil A."/>
            <person name="Alvarado L."/>
            <person name="Arachchi H.M."/>
            <person name="Berlin A."/>
            <person name="Brown A."/>
            <person name="Chapman S.B."/>
            <person name="Chen Z."/>
            <person name="Dunbar C."/>
            <person name="Freedman E."/>
            <person name="Gearin G."/>
            <person name="Goldberg J."/>
            <person name="Griggs A."/>
            <person name="Gujja S."/>
            <person name="Heiman D."/>
            <person name="Howarth C."/>
            <person name="Larson L."/>
            <person name="Lui A."/>
            <person name="MacDonald P.J.P."/>
            <person name="Montmayeur A."/>
            <person name="Murphy C."/>
            <person name="Neiman D."/>
            <person name="Pearson M."/>
            <person name="Priest M."/>
            <person name="Roberts A."/>
            <person name="Saif S."/>
            <person name="Shea T."/>
            <person name="Shenoy N."/>
            <person name="Sisk P."/>
            <person name="Stolte C."/>
            <person name="Sykes S."/>
            <person name="Wortman J."/>
            <person name="Nusbaum C."/>
            <person name="Birren B."/>
        </authorList>
    </citation>
    <scope>NUCLEOTIDE SEQUENCE [LARGE SCALE GENOMIC DNA]</scope>
    <source>
        <strain evidence="6">25433</strain>
    </source>
</reference>
<dbReference type="GO" id="GO:0016705">
    <property type="term" value="F:oxidoreductase activity, acting on paired donors, with incorporation or reduction of molecular oxygen"/>
    <property type="evidence" value="ECO:0007669"/>
    <property type="project" value="InterPro"/>
</dbReference>
<dbReference type="Pfam" id="PF00067">
    <property type="entry name" value="p450"/>
    <property type="match status" value="1"/>
</dbReference>
<keyword evidence="3" id="KW-0479">Metal-binding</keyword>
<evidence type="ECO:0000256" key="4">
    <source>
        <dbReference type="ARBA" id="ARBA00023004"/>
    </source>
</evidence>
<sequence length="476" mass="54178">MPGKQIEGLFRDSRGLVPTPSLFDALSIFFGLSGKDLDVFNHDRISKYESTVGFHTDHPDTSRRIMEHQKQDFAIYLQGKNLSLILERFMNNVEAELSRDPRIGDDWVTIPDLFSFLSRLIFRANLEALYGEKILEVCPNFCQDFWAFYEGFSNISKGLPRWVTPSSYRARDKMHENFDTWCLWCDENFDWNNQDLCNAEYEPVWGTQYIRRMVQRHKALGLSRSGVSAVMLGYLFVTMSNTVPAAAWMILHIILDDQLLDRVRSQTLSARQRQLPNGRPHVKMLIVDPLIKSIYHETLRLRVASTVGRTATNDKTCLAGGWKIKKGVPVMFAGWIAGLDECFWNTGQQLPNGQSQHPLDSFWADRFLTYPGDPESGPTKTKRRPRGSSVKRPKLSLAGLRGHYFPFGGGAFRCPGESLAMQVIIASVAMILQNVHINLSEPKEAEKARSGHRTLPFGSHTFDKPVPVEVRRRIGI</sequence>
<evidence type="ECO:0000256" key="5">
    <source>
        <dbReference type="SAM" id="MobiDB-lite"/>
    </source>
</evidence>
<dbReference type="GO" id="GO:0020037">
    <property type="term" value="F:heme binding"/>
    <property type="evidence" value="ECO:0007669"/>
    <property type="project" value="InterPro"/>
</dbReference>